<evidence type="ECO:0000313" key="3">
    <source>
        <dbReference type="Proteomes" id="UP000324022"/>
    </source>
</evidence>
<name>A0A5C3EJ27_9BASI</name>
<feature type="signal peptide" evidence="1">
    <location>
        <begin position="1"/>
        <end position="32"/>
    </location>
</feature>
<dbReference type="EMBL" id="OOIN01000027">
    <property type="protein sequence ID" value="SPO29239.1"/>
    <property type="molecule type" value="Genomic_DNA"/>
</dbReference>
<gene>
    <name evidence="2" type="ORF">UTRI_06188</name>
</gene>
<organism evidence="2 3">
    <name type="scientific">Ustilago trichophora</name>
    <dbReference type="NCBI Taxonomy" id="86804"/>
    <lineage>
        <taxon>Eukaryota</taxon>
        <taxon>Fungi</taxon>
        <taxon>Dikarya</taxon>
        <taxon>Basidiomycota</taxon>
        <taxon>Ustilaginomycotina</taxon>
        <taxon>Ustilaginomycetes</taxon>
        <taxon>Ustilaginales</taxon>
        <taxon>Ustilaginaceae</taxon>
        <taxon>Ustilago</taxon>
    </lineage>
</organism>
<evidence type="ECO:0000256" key="1">
    <source>
        <dbReference type="SAM" id="SignalP"/>
    </source>
</evidence>
<keyword evidence="3" id="KW-1185">Reference proteome</keyword>
<dbReference type="AlphaFoldDB" id="A0A5C3EJ27"/>
<keyword evidence="1" id="KW-0732">Signal</keyword>
<proteinExistence type="predicted"/>
<sequence>MKPVTLTVFLIQLPTFLLVLLLLLFPTSEVDGAEFHGLLADYNENPHIDDQLHDTNLAQRAADSVESELRLPRGFFTPIIGNSNDVTERASSHVDNPNARFILLREPGNPAGALAFSPFIFEHPVTKRWKRAVLMLSVTPNLRSEILGEAHFPETMDPQRASRMLLSINRIAPWNKESLMHHYGYNVLRLE</sequence>
<dbReference type="OrthoDB" id="2556088at2759"/>
<evidence type="ECO:0000313" key="2">
    <source>
        <dbReference type="EMBL" id="SPO29239.1"/>
    </source>
</evidence>
<accession>A0A5C3EJ27</accession>
<feature type="chain" id="PRO_5022838729" description="Effector family protein Eff1" evidence="1">
    <location>
        <begin position="33"/>
        <end position="191"/>
    </location>
</feature>
<reference evidence="2 3" key="1">
    <citation type="submission" date="2018-03" db="EMBL/GenBank/DDBJ databases">
        <authorList>
            <person name="Guldener U."/>
        </authorList>
    </citation>
    <scope>NUCLEOTIDE SEQUENCE [LARGE SCALE GENOMIC DNA]</scope>
    <source>
        <strain evidence="2 3">NBRC100155</strain>
    </source>
</reference>
<evidence type="ECO:0008006" key="4">
    <source>
        <dbReference type="Google" id="ProtNLM"/>
    </source>
</evidence>
<dbReference type="Proteomes" id="UP000324022">
    <property type="component" value="Unassembled WGS sequence"/>
</dbReference>
<protein>
    <recommendedName>
        <fullName evidence="4">Effector family protein Eff1</fullName>
    </recommendedName>
</protein>